<keyword evidence="2" id="KW-0812">Transmembrane</keyword>
<reference evidence="3 4" key="1">
    <citation type="submission" date="2017-04" db="EMBL/GenBank/DDBJ databases">
        <title>Draft genome sequence of Tuber borchii Vittad., a whitish edible truffle.</title>
        <authorList>
            <consortium name="DOE Joint Genome Institute"/>
            <person name="Murat C."/>
            <person name="Kuo A."/>
            <person name="Barry K.W."/>
            <person name="Clum A."/>
            <person name="Dockter R.B."/>
            <person name="Fauchery L."/>
            <person name="Iotti M."/>
            <person name="Kohler A."/>
            <person name="Labutti K."/>
            <person name="Lindquist E.A."/>
            <person name="Lipzen A."/>
            <person name="Ohm R.A."/>
            <person name="Wang M."/>
            <person name="Grigoriev I.V."/>
            <person name="Zambonelli A."/>
            <person name="Martin F.M."/>
        </authorList>
    </citation>
    <scope>NUCLEOTIDE SEQUENCE [LARGE SCALE GENOMIC DNA]</scope>
    <source>
        <strain evidence="3 4">Tbo3840</strain>
    </source>
</reference>
<dbReference type="EMBL" id="NESQ01000447">
    <property type="protein sequence ID" value="PUU72880.1"/>
    <property type="molecule type" value="Genomic_DNA"/>
</dbReference>
<proteinExistence type="predicted"/>
<keyword evidence="2" id="KW-0472">Membrane</keyword>
<sequence length="177" mass="19684">MDNPGSVSHNSSKQLNSSSTLHQPNLKTYYQSSNEKGKTPMEPQLGTLDVRNCSHGRSLIFSVSAVTPCPLSLPFFLLPLFFPFFFLSTFVSSFNQKHKWFASFGDHSPLKLMIPLTSACPLPIPLNTRTQKQKTSYPPHGTRARPPFSNPPIRAVAMQILALIYFLFPTKAVTIGT</sequence>
<dbReference type="AlphaFoldDB" id="A0A2T6ZBK9"/>
<gene>
    <name evidence="3" type="ORF">B9Z19DRAFT_1096352</name>
</gene>
<evidence type="ECO:0000256" key="2">
    <source>
        <dbReference type="SAM" id="Phobius"/>
    </source>
</evidence>
<feature type="transmembrane region" description="Helical" evidence="2">
    <location>
        <begin position="71"/>
        <end position="91"/>
    </location>
</feature>
<feature type="compositionally biased region" description="Low complexity" evidence="1">
    <location>
        <begin position="1"/>
        <end position="19"/>
    </location>
</feature>
<protein>
    <submittedName>
        <fullName evidence="3">Uncharacterized protein</fullName>
    </submittedName>
</protein>
<evidence type="ECO:0000313" key="4">
    <source>
        <dbReference type="Proteomes" id="UP000244722"/>
    </source>
</evidence>
<feature type="region of interest" description="Disordered" evidence="1">
    <location>
        <begin position="1"/>
        <end position="25"/>
    </location>
</feature>
<comment type="caution">
    <text evidence="3">The sequence shown here is derived from an EMBL/GenBank/DDBJ whole genome shotgun (WGS) entry which is preliminary data.</text>
</comment>
<organism evidence="3 4">
    <name type="scientific">Tuber borchii</name>
    <name type="common">White truffle</name>
    <dbReference type="NCBI Taxonomy" id="42251"/>
    <lineage>
        <taxon>Eukaryota</taxon>
        <taxon>Fungi</taxon>
        <taxon>Dikarya</taxon>
        <taxon>Ascomycota</taxon>
        <taxon>Pezizomycotina</taxon>
        <taxon>Pezizomycetes</taxon>
        <taxon>Pezizales</taxon>
        <taxon>Tuberaceae</taxon>
        <taxon>Tuber</taxon>
    </lineage>
</organism>
<dbReference type="Proteomes" id="UP000244722">
    <property type="component" value="Unassembled WGS sequence"/>
</dbReference>
<evidence type="ECO:0000313" key="3">
    <source>
        <dbReference type="EMBL" id="PUU72880.1"/>
    </source>
</evidence>
<evidence type="ECO:0000256" key="1">
    <source>
        <dbReference type="SAM" id="MobiDB-lite"/>
    </source>
</evidence>
<keyword evidence="4" id="KW-1185">Reference proteome</keyword>
<name>A0A2T6ZBK9_TUBBO</name>
<accession>A0A2T6ZBK9</accession>
<keyword evidence="2" id="KW-1133">Transmembrane helix</keyword>